<proteinExistence type="predicted"/>
<dbReference type="AlphaFoldDB" id="A0AAN7X2E5"/>
<reference evidence="1 2" key="1">
    <citation type="journal article" date="2023" name="Genes (Basel)">
        <title>Chromosome-Level Genome Assembly and Circadian Gene Repertoire of the Patagonia Blennie Eleginops maclovinus-The Closest Ancestral Proxy of Antarctic Cryonotothenioids.</title>
        <authorList>
            <person name="Cheng C.C."/>
            <person name="Rivera-Colon A.G."/>
            <person name="Minhas B.F."/>
            <person name="Wilson L."/>
            <person name="Rayamajhi N."/>
            <person name="Vargas-Chacoff L."/>
            <person name="Catchen J.M."/>
        </authorList>
    </citation>
    <scope>NUCLEOTIDE SEQUENCE [LARGE SCALE GENOMIC DNA]</scope>
    <source>
        <strain evidence="1">JMC-PN-2008</strain>
    </source>
</reference>
<sequence length="71" mass="7876">MRTGERKNTRRLRMSFTSAALTSDSMETDGARSGHLYVSLPACLRVRGTYEPGWVLSIPRGCLISCLSAFH</sequence>
<name>A0AAN7X2E5_ELEMC</name>
<evidence type="ECO:0000313" key="1">
    <source>
        <dbReference type="EMBL" id="KAK5854240.1"/>
    </source>
</evidence>
<keyword evidence="2" id="KW-1185">Reference proteome</keyword>
<accession>A0AAN7X2E5</accession>
<dbReference type="Proteomes" id="UP001346869">
    <property type="component" value="Unassembled WGS sequence"/>
</dbReference>
<evidence type="ECO:0000313" key="2">
    <source>
        <dbReference type="Proteomes" id="UP001346869"/>
    </source>
</evidence>
<gene>
    <name evidence="1" type="ORF">PBY51_015328</name>
</gene>
<reference evidence="1 2" key="2">
    <citation type="journal article" date="2023" name="Mol. Biol. Evol.">
        <title>Genomics of Secondarily Temperate Adaptation in the Only Non-Antarctic Icefish.</title>
        <authorList>
            <person name="Rivera-Colon A.G."/>
            <person name="Rayamajhi N."/>
            <person name="Minhas B.F."/>
            <person name="Madrigal G."/>
            <person name="Bilyk K.T."/>
            <person name="Yoon V."/>
            <person name="Hune M."/>
            <person name="Gregory S."/>
            <person name="Cheng C.H.C."/>
            <person name="Catchen J.M."/>
        </authorList>
    </citation>
    <scope>NUCLEOTIDE SEQUENCE [LARGE SCALE GENOMIC DNA]</scope>
    <source>
        <strain evidence="1">JMC-PN-2008</strain>
    </source>
</reference>
<organism evidence="1 2">
    <name type="scientific">Eleginops maclovinus</name>
    <name type="common">Patagonian blennie</name>
    <name type="synonym">Eleginus maclovinus</name>
    <dbReference type="NCBI Taxonomy" id="56733"/>
    <lineage>
        <taxon>Eukaryota</taxon>
        <taxon>Metazoa</taxon>
        <taxon>Chordata</taxon>
        <taxon>Craniata</taxon>
        <taxon>Vertebrata</taxon>
        <taxon>Euteleostomi</taxon>
        <taxon>Actinopterygii</taxon>
        <taxon>Neopterygii</taxon>
        <taxon>Teleostei</taxon>
        <taxon>Neoteleostei</taxon>
        <taxon>Acanthomorphata</taxon>
        <taxon>Eupercaria</taxon>
        <taxon>Perciformes</taxon>
        <taxon>Notothenioidei</taxon>
        <taxon>Eleginopidae</taxon>
        <taxon>Eleginops</taxon>
    </lineage>
</organism>
<protein>
    <submittedName>
        <fullName evidence="1">Uncharacterized protein</fullName>
    </submittedName>
</protein>
<comment type="caution">
    <text evidence="1">The sequence shown here is derived from an EMBL/GenBank/DDBJ whole genome shotgun (WGS) entry which is preliminary data.</text>
</comment>
<dbReference type="EMBL" id="JAUZQC010000019">
    <property type="protein sequence ID" value="KAK5854240.1"/>
    <property type="molecule type" value="Genomic_DNA"/>
</dbReference>